<accession>A0A0F8XVC0</accession>
<feature type="non-terminal residue" evidence="1">
    <location>
        <position position="1"/>
    </location>
</feature>
<name>A0A0F8XVC0_9ZZZZ</name>
<reference evidence="1" key="1">
    <citation type="journal article" date="2015" name="Nature">
        <title>Complex archaea that bridge the gap between prokaryotes and eukaryotes.</title>
        <authorList>
            <person name="Spang A."/>
            <person name="Saw J.H."/>
            <person name="Jorgensen S.L."/>
            <person name="Zaremba-Niedzwiedzka K."/>
            <person name="Martijn J."/>
            <person name="Lind A.E."/>
            <person name="van Eijk R."/>
            <person name="Schleper C."/>
            <person name="Guy L."/>
            <person name="Ettema T.J."/>
        </authorList>
    </citation>
    <scope>NUCLEOTIDE SEQUENCE</scope>
</reference>
<evidence type="ECO:0000313" key="1">
    <source>
        <dbReference type="EMBL" id="KKK73047.1"/>
    </source>
</evidence>
<organism evidence="1">
    <name type="scientific">marine sediment metagenome</name>
    <dbReference type="NCBI Taxonomy" id="412755"/>
    <lineage>
        <taxon>unclassified sequences</taxon>
        <taxon>metagenomes</taxon>
        <taxon>ecological metagenomes</taxon>
    </lineage>
</organism>
<protein>
    <submittedName>
        <fullName evidence="1">Uncharacterized protein</fullName>
    </submittedName>
</protein>
<dbReference type="EMBL" id="LAZR01056967">
    <property type="protein sequence ID" value="KKK73047.1"/>
    <property type="molecule type" value="Genomic_DNA"/>
</dbReference>
<comment type="caution">
    <text evidence="1">The sequence shown here is derived from an EMBL/GenBank/DDBJ whole genome shotgun (WGS) entry which is preliminary data.</text>
</comment>
<dbReference type="AlphaFoldDB" id="A0A0F8XVC0"/>
<sequence>KGGAADYYKKYAYLSSHQREQAEKLMGSIAKCDSCDALTMGDPCIVCGHPKSIKEEQE</sequence>
<proteinExistence type="predicted"/>
<gene>
    <name evidence="1" type="ORF">LCGC14_2897760</name>
</gene>